<keyword evidence="2" id="KW-1185">Reference proteome</keyword>
<evidence type="ECO:0000313" key="1">
    <source>
        <dbReference type="EMBL" id="VEU55798.1"/>
    </source>
</evidence>
<evidence type="ECO:0008006" key="3">
    <source>
        <dbReference type="Google" id="ProtNLM"/>
    </source>
</evidence>
<dbReference type="Proteomes" id="UP000290482">
    <property type="component" value="Chromosome"/>
</dbReference>
<reference evidence="1 2" key="1">
    <citation type="submission" date="2019-01" db="EMBL/GenBank/DDBJ databases">
        <authorList>
            <consortium name="Pathogen Informatics"/>
        </authorList>
    </citation>
    <scope>NUCLEOTIDE SEQUENCE [LARGE SCALE GENOMIC DNA]</scope>
    <source>
        <strain evidence="1 2">NCTC10112</strain>
    </source>
</reference>
<organism evidence="1 2">
    <name type="scientific">Metamycoplasma orale</name>
    <name type="common">Mycoplasma orale</name>
    <dbReference type="NCBI Taxonomy" id="2121"/>
    <lineage>
        <taxon>Bacteria</taxon>
        <taxon>Bacillati</taxon>
        <taxon>Mycoplasmatota</taxon>
        <taxon>Mycoplasmoidales</taxon>
        <taxon>Metamycoplasmataceae</taxon>
        <taxon>Metamycoplasma</taxon>
    </lineage>
</organism>
<dbReference type="RefSeq" id="WP_022935796.1">
    <property type="nucleotide sequence ID" value="NZ_LR214940.1"/>
</dbReference>
<dbReference type="SUPFAM" id="SSF53448">
    <property type="entry name" value="Nucleotide-diphospho-sugar transferases"/>
    <property type="match status" value="1"/>
</dbReference>
<dbReference type="KEGG" id="mob:NCTC10112_00419"/>
<dbReference type="InterPro" id="IPR029044">
    <property type="entry name" value="Nucleotide-diphossugar_trans"/>
</dbReference>
<name>A0A448ZX12_METOS</name>
<sequence length="335" mass="39331">MNNTNLKTNNLTIIVPIYKPTISLENILKNIKKQSDQNFDLIITIDLPSSNDLEIIEELEKSFNNEIKIIINSTHQNINTVIKQSLSFVNTKYTYIFYSYSYIKSSFVKTFNNFINVAQIKPDFIEVAGYCRGLVSHDFYRSKFQDKKIINLNDNKKPIAMVSPFIFNSIITTDIFKKLFQEFNIQTTNLQYSSACKYLAISLAKTFTYLLDLPIYDYNESISLLRPKTIIDEWKEIHKYLKNKTIEEELNFAKAMHYQYFIAGFLGGTKLSKKTKSGQNIISFENKLLSEIKKTNLLNLINTNKYFKEFEVKLIDEKDFLDNKNWNEILKIFIW</sequence>
<dbReference type="OrthoDB" id="401305at2"/>
<evidence type="ECO:0000313" key="2">
    <source>
        <dbReference type="Proteomes" id="UP000290482"/>
    </source>
</evidence>
<dbReference type="Gene3D" id="3.90.550.10">
    <property type="entry name" value="Spore Coat Polysaccharide Biosynthesis Protein SpsA, Chain A"/>
    <property type="match status" value="1"/>
</dbReference>
<protein>
    <recommendedName>
        <fullName evidence="3">Glycosyl transferase family 2</fullName>
    </recommendedName>
</protein>
<gene>
    <name evidence="1" type="ORF">NCTC10112_00419</name>
</gene>
<dbReference type="EMBL" id="LR214940">
    <property type="protein sequence ID" value="VEU55798.1"/>
    <property type="molecule type" value="Genomic_DNA"/>
</dbReference>
<accession>A0A448ZX12</accession>
<dbReference type="AlphaFoldDB" id="A0A448ZX12"/>
<proteinExistence type="predicted"/>